<comment type="similarity">
    <text evidence="5">Belongs to the OXA1/ALB3/YidC family.</text>
</comment>
<sequence length="424" mass="47311">MIRSTARQLFVSCQRGGRTSNASSPLSSHLIYSCAGAVTSHDRLEVHEPSTSRHGFCTLAPLTPTWPNQRSPLALSSALVPRRHMSSGSSPQDLPGFGSNPITPEDDAETAIASALDAADLAATALPFEPTWWPSDQVLLLLNFIHENVLPGYPYAVTIGATTLAFRVLLFPLFAKGQRNSSRMVHLNPELKQLKEQLDKMGNRVDQQTQMRYMQQTRALFKKYDCNPMLGLVAPLVSAPFFISMFFGLKNAPDYFPEVMREGGMWWFMDLTQPDPYVVLPVVSALTFLGLTEVGKEQMMGADPATGRVMVNTFRALAIVMVPMTMNFNSGVFVYWTVNNTFSFCQTLLFKNPSVKNALGIWDPPKPVPGQETKNIIGEVKRMMERKEENVNALAAERIQAHNELIEKQKKVRKIMEKSGNQKR</sequence>
<evidence type="ECO:0000256" key="6">
    <source>
        <dbReference type="SAM" id="Coils"/>
    </source>
</evidence>
<feature type="region of interest" description="Disordered" evidence="7">
    <location>
        <begin position="83"/>
        <end position="105"/>
    </location>
</feature>
<feature type="transmembrane region" description="Helical" evidence="8">
    <location>
        <begin position="316"/>
        <end position="338"/>
    </location>
</feature>
<evidence type="ECO:0000256" key="4">
    <source>
        <dbReference type="ARBA" id="ARBA00023136"/>
    </source>
</evidence>
<dbReference type="Pfam" id="PF02096">
    <property type="entry name" value="60KD_IMP"/>
    <property type="match status" value="1"/>
</dbReference>
<dbReference type="CDD" id="cd20069">
    <property type="entry name" value="5TM_Oxa1-like"/>
    <property type="match status" value="1"/>
</dbReference>
<dbReference type="Proteomes" id="UP001516023">
    <property type="component" value="Unassembled WGS sequence"/>
</dbReference>
<dbReference type="EMBL" id="JABMIG020000413">
    <property type="protein sequence ID" value="KAL3778911.1"/>
    <property type="molecule type" value="Genomic_DNA"/>
</dbReference>
<comment type="caution">
    <text evidence="10">The sequence shown here is derived from an EMBL/GenBank/DDBJ whole genome shotgun (WGS) entry which is preliminary data.</text>
</comment>
<evidence type="ECO:0000313" key="10">
    <source>
        <dbReference type="EMBL" id="KAL3778911.1"/>
    </source>
</evidence>
<feature type="transmembrane region" description="Helical" evidence="8">
    <location>
        <begin position="229"/>
        <end position="249"/>
    </location>
</feature>
<gene>
    <name evidence="10" type="ORF">HJC23_009831</name>
</gene>
<organism evidence="10 11">
    <name type="scientific">Cyclotella cryptica</name>
    <dbReference type="NCBI Taxonomy" id="29204"/>
    <lineage>
        <taxon>Eukaryota</taxon>
        <taxon>Sar</taxon>
        <taxon>Stramenopiles</taxon>
        <taxon>Ochrophyta</taxon>
        <taxon>Bacillariophyta</taxon>
        <taxon>Coscinodiscophyceae</taxon>
        <taxon>Thalassiosirophycidae</taxon>
        <taxon>Stephanodiscales</taxon>
        <taxon>Stephanodiscaceae</taxon>
        <taxon>Cyclotella</taxon>
    </lineage>
</organism>
<dbReference type="PROSITE" id="PS51257">
    <property type="entry name" value="PROKAR_LIPOPROTEIN"/>
    <property type="match status" value="1"/>
</dbReference>
<feature type="transmembrane region" description="Helical" evidence="8">
    <location>
        <begin position="153"/>
        <end position="174"/>
    </location>
</feature>
<feature type="coiled-coil region" evidence="6">
    <location>
        <begin position="377"/>
        <end position="404"/>
    </location>
</feature>
<evidence type="ECO:0000256" key="7">
    <source>
        <dbReference type="SAM" id="MobiDB-lite"/>
    </source>
</evidence>
<reference evidence="10 11" key="1">
    <citation type="journal article" date="2020" name="G3 (Bethesda)">
        <title>Improved Reference Genome for Cyclotella cryptica CCMP332, a Model for Cell Wall Morphogenesis, Salinity Adaptation, and Lipid Production in Diatoms (Bacillariophyta).</title>
        <authorList>
            <person name="Roberts W.R."/>
            <person name="Downey K.M."/>
            <person name="Ruck E.C."/>
            <person name="Traller J.C."/>
            <person name="Alverson A.J."/>
        </authorList>
    </citation>
    <scope>NUCLEOTIDE SEQUENCE [LARGE SCALE GENOMIC DNA]</scope>
    <source>
        <strain evidence="10 11">CCMP332</strain>
    </source>
</reference>
<keyword evidence="2 5" id="KW-0812">Transmembrane</keyword>
<dbReference type="GO" id="GO:0016020">
    <property type="term" value="C:membrane"/>
    <property type="evidence" value="ECO:0007669"/>
    <property type="project" value="UniProtKB-SubCell"/>
</dbReference>
<keyword evidence="3 8" id="KW-1133">Transmembrane helix</keyword>
<keyword evidence="11" id="KW-1185">Reference proteome</keyword>
<dbReference type="InterPro" id="IPR001708">
    <property type="entry name" value="YidC/ALB3/OXA1/COX18"/>
</dbReference>
<comment type="subcellular location">
    <subcellularLocation>
        <location evidence="1 5">Membrane</location>
        <topology evidence="1 5">Multi-pass membrane protein</topology>
    </subcellularLocation>
</comment>
<keyword evidence="4 8" id="KW-0472">Membrane</keyword>
<proteinExistence type="inferred from homology"/>
<feature type="domain" description="Membrane insertase YidC/Oxa/ALB C-terminal" evidence="9">
    <location>
        <begin position="155"/>
        <end position="351"/>
    </location>
</feature>
<evidence type="ECO:0000256" key="3">
    <source>
        <dbReference type="ARBA" id="ARBA00022989"/>
    </source>
</evidence>
<dbReference type="InterPro" id="IPR028055">
    <property type="entry name" value="YidC/Oxa/ALB_C"/>
</dbReference>
<protein>
    <recommendedName>
        <fullName evidence="9">Membrane insertase YidC/Oxa/ALB C-terminal domain-containing protein</fullName>
    </recommendedName>
</protein>
<dbReference type="GO" id="GO:0051205">
    <property type="term" value="P:protein insertion into membrane"/>
    <property type="evidence" value="ECO:0007669"/>
    <property type="project" value="UniProtKB-ARBA"/>
</dbReference>
<name>A0ABD3NVE9_9STRA</name>
<evidence type="ECO:0000256" key="1">
    <source>
        <dbReference type="ARBA" id="ARBA00004141"/>
    </source>
</evidence>
<evidence type="ECO:0000259" key="9">
    <source>
        <dbReference type="Pfam" id="PF02096"/>
    </source>
</evidence>
<evidence type="ECO:0000256" key="5">
    <source>
        <dbReference type="RuleBase" id="RU003945"/>
    </source>
</evidence>
<feature type="transmembrane region" description="Helical" evidence="8">
    <location>
        <begin position="277"/>
        <end position="295"/>
    </location>
</feature>
<dbReference type="AlphaFoldDB" id="A0ABD3NVE9"/>
<keyword evidence="6" id="KW-0175">Coiled coil</keyword>
<dbReference type="NCBIfam" id="TIGR03592">
    <property type="entry name" value="yidC_oxa1_cterm"/>
    <property type="match status" value="1"/>
</dbReference>
<evidence type="ECO:0000256" key="8">
    <source>
        <dbReference type="SAM" id="Phobius"/>
    </source>
</evidence>
<evidence type="ECO:0000256" key="2">
    <source>
        <dbReference type="ARBA" id="ARBA00022692"/>
    </source>
</evidence>
<evidence type="ECO:0000313" key="11">
    <source>
        <dbReference type="Proteomes" id="UP001516023"/>
    </source>
</evidence>
<dbReference type="PANTHER" id="PTHR12428:SF65">
    <property type="entry name" value="CYTOCHROME C OXIDASE ASSEMBLY PROTEIN COX18, MITOCHONDRIAL"/>
    <property type="match status" value="1"/>
</dbReference>
<accession>A0ABD3NVE9</accession>
<dbReference type="PANTHER" id="PTHR12428">
    <property type="entry name" value="OXA1"/>
    <property type="match status" value="1"/>
</dbReference>